<evidence type="ECO:0000313" key="4">
    <source>
        <dbReference type="Proteomes" id="UP000827284"/>
    </source>
</evidence>
<evidence type="ECO:0000259" key="2">
    <source>
        <dbReference type="PROSITE" id="PS50405"/>
    </source>
</evidence>
<dbReference type="PANTHER" id="PTHR11571:SF150">
    <property type="entry name" value="GLUTATHIONE S-TRANSFERASE"/>
    <property type="match status" value="1"/>
</dbReference>
<dbReference type="InterPro" id="IPR040079">
    <property type="entry name" value="Glutathione_S-Trfase"/>
</dbReference>
<dbReference type="PROSITE" id="PS50405">
    <property type="entry name" value="GST_CTER"/>
    <property type="match status" value="1"/>
</dbReference>
<organism evidence="3 4">
    <name type="scientific">Entomortierella parvispora</name>
    <dbReference type="NCBI Taxonomy" id="205924"/>
    <lineage>
        <taxon>Eukaryota</taxon>
        <taxon>Fungi</taxon>
        <taxon>Fungi incertae sedis</taxon>
        <taxon>Mucoromycota</taxon>
        <taxon>Mortierellomycotina</taxon>
        <taxon>Mortierellomycetes</taxon>
        <taxon>Mortierellales</taxon>
        <taxon>Mortierellaceae</taxon>
        <taxon>Entomortierella</taxon>
    </lineage>
</organism>
<protein>
    <recommendedName>
        <fullName evidence="5">Glutathione S-transferase</fullName>
    </recommendedName>
</protein>
<sequence length="255" mass="28231">MVHQFFDPANAAAFNTLADKTDSKFEVHYFGLHGLSGTIRTILAVSGAKFVSIAPAEGTWVPKYKPHTPFGVLPNLRETSADGTLVVNITESDAIERYLSRKFGYLGKTAHEELLVSQFVAANNAMMTTLVKDYIAQRENLELKAANKEKLIATTIPTWIEYHEKHLSENPAAKEGKHGNGHYVGNSLSLADLKAYQLIGILQDMIGDDLINKEKTPALLKVKETVEAIPSLQAWKATEDYKAMSERNFQALGFH</sequence>
<dbReference type="Gene3D" id="3.40.30.10">
    <property type="entry name" value="Glutaredoxin"/>
    <property type="match status" value="1"/>
</dbReference>
<dbReference type="SUPFAM" id="SSF47616">
    <property type="entry name" value="GST C-terminal domain-like"/>
    <property type="match status" value="1"/>
</dbReference>
<dbReference type="InterPro" id="IPR004045">
    <property type="entry name" value="Glutathione_S-Trfase_N"/>
</dbReference>
<reference evidence="3" key="2">
    <citation type="journal article" date="2022" name="Microbiol. Resour. Announc.">
        <title>Whole-Genome Sequence of Entomortierella parvispora E1425, a Mucoromycotan Fungus Associated with Burkholderiaceae-Related Endosymbiotic Bacteria.</title>
        <authorList>
            <person name="Herlambang A."/>
            <person name="Guo Y."/>
            <person name="Takashima Y."/>
            <person name="Narisawa K."/>
            <person name="Ohta H."/>
            <person name="Nishizawa T."/>
        </authorList>
    </citation>
    <scope>NUCLEOTIDE SEQUENCE</scope>
    <source>
        <strain evidence="3">E1425</strain>
    </source>
</reference>
<dbReference type="SUPFAM" id="SSF52833">
    <property type="entry name" value="Thioredoxin-like"/>
    <property type="match status" value="1"/>
</dbReference>
<comment type="caution">
    <text evidence="3">The sequence shown here is derived from an EMBL/GenBank/DDBJ whole genome shotgun (WGS) entry which is preliminary data.</text>
</comment>
<dbReference type="InterPro" id="IPR010987">
    <property type="entry name" value="Glutathione-S-Trfase_C-like"/>
</dbReference>
<dbReference type="Proteomes" id="UP000827284">
    <property type="component" value="Unassembled WGS sequence"/>
</dbReference>
<dbReference type="InterPro" id="IPR050213">
    <property type="entry name" value="GST_superfamily"/>
</dbReference>
<evidence type="ECO:0008006" key="5">
    <source>
        <dbReference type="Google" id="ProtNLM"/>
    </source>
</evidence>
<keyword evidence="4" id="KW-1185">Reference proteome</keyword>
<reference evidence="3" key="1">
    <citation type="submission" date="2021-11" db="EMBL/GenBank/DDBJ databases">
        <authorList>
            <person name="Herlambang A."/>
            <person name="Guo Y."/>
            <person name="Takashima Y."/>
            <person name="Nishizawa T."/>
        </authorList>
    </citation>
    <scope>NUCLEOTIDE SEQUENCE</scope>
    <source>
        <strain evidence="3">E1425</strain>
    </source>
</reference>
<dbReference type="InterPro" id="IPR004046">
    <property type="entry name" value="GST_C"/>
</dbReference>
<dbReference type="InterPro" id="IPR036249">
    <property type="entry name" value="Thioredoxin-like_sf"/>
</dbReference>
<dbReference type="EMBL" id="BQFW01000012">
    <property type="protein sequence ID" value="GJJ76154.1"/>
    <property type="molecule type" value="Genomic_DNA"/>
</dbReference>
<accession>A0A9P3HG91</accession>
<proteinExistence type="predicted"/>
<dbReference type="GO" id="GO:0006749">
    <property type="term" value="P:glutathione metabolic process"/>
    <property type="evidence" value="ECO:0007669"/>
    <property type="project" value="TreeGrafter"/>
</dbReference>
<name>A0A9P3HG91_9FUNG</name>
<feature type="domain" description="GST C-terminal" evidence="2">
    <location>
        <begin position="109"/>
        <end position="254"/>
    </location>
</feature>
<dbReference type="PANTHER" id="PTHR11571">
    <property type="entry name" value="GLUTATHIONE S-TRANSFERASE"/>
    <property type="match status" value="1"/>
</dbReference>
<dbReference type="SFLD" id="SFLDS00019">
    <property type="entry name" value="Glutathione_Transferase_(cytos"/>
    <property type="match status" value="1"/>
</dbReference>
<dbReference type="AlphaFoldDB" id="A0A9P3HG91"/>
<dbReference type="OrthoDB" id="414243at2759"/>
<gene>
    <name evidence="3" type="ORF">EMPS_08513</name>
</gene>
<evidence type="ECO:0000259" key="1">
    <source>
        <dbReference type="PROSITE" id="PS50404"/>
    </source>
</evidence>
<dbReference type="Pfam" id="PF14497">
    <property type="entry name" value="GST_C_3"/>
    <property type="match status" value="1"/>
</dbReference>
<evidence type="ECO:0000313" key="3">
    <source>
        <dbReference type="EMBL" id="GJJ76154.1"/>
    </source>
</evidence>
<dbReference type="Gene3D" id="1.20.1050.10">
    <property type="match status" value="1"/>
</dbReference>
<feature type="domain" description="GST N-terminal" evidence="1">
    <location>
        <begin position="23"/>
        <end position="107"/>
    </location>
</feature>
<dbReference type="PROSITE" id="PS50404">
    <property type="entry name" value="GST_NTER"/>
    <property type="match status" value="1"/>
</dbReference>
<dbReference type="InterPro" id="IPR036282">
    <property type="entry name" value="Glutathione-S-Trfase_C_sf"/>
</dbReference>
<dbReference type="GO" id="GO:0004364">
    <property type="term" value="F:glutathione transferase activity"/>
    <property type="evidence" value="ECO:0007669"/>
    <property type="project" value="TreeGrafter"/>
</dbReference>